<dbReference type="GO" id="GO:0016020">
    <property type="term" value="C:membrane"/>
    <property type="evidence" value="ECO:0007669"/>
    <property type="project" value="UniProtKB-SubCell"/>
</dbReference>
<keyword evidence="4 6" id="KW-0472">Membrane</keyword>
<name>A0AAJ6KZF4_9ACTN</name>
<dbReference type="Proteomes" id="UP001235874">
    <property type="component" value="Chromosome"/>
</dbReference>
<evidence type="ECO:0000313" key="7">
    <source>
        <dbReference type="EMBL" id="WLS46829.1"/>
    </source>
</evidence>
<evidence type="ECO:0000256" key="5">
    <source>
        <dbReference type="SAM" id="MobiDB-lite"/>
    </source>
</evidence>
<feature type="transmembrane region" description="Helical" evidence="6">
    <location>
        <begin position="257"/>
        <end position="280"/>
    </location>
</feature>
<reference evidence="7 8" key="1">
    <citation type="submission" date="2023-07" db="EMBL/GenBank/DDBJ databases">
        <title>Micromonospora profundi TRM 95458 converts glycerol to a new osmotic compound.</title>
        <authorList>
            <person name="Lu D."/>
        </authorList>
    </citation>
    <scope>NUCLEOTIDE SEQUENCE [LARGE SCALE GENOMIC DNA]</scope>
    <source>
        <strain evidence="7 8">TRM95458</strain>
    </source>
</reference>
<dbReference type="InterPro" id="IPR035906">
    <property type="entry name" value="MetI-like_sf"/>
</dbReference>
<keyword evidence="2 6" id="KW-0812">Transmembrane</keyword>
<feature type="transmembrane region" description="Helical" evidence="6">
    <location>
        <begin position="353"/>
        <end position="374"/>
    </location>
</feature>
<dbReference type="AlphaFoldDB" id="A0AAJ6KZF4"/>
<feature type="transmembrane region" description="Helical" evidence="6">
    <location>
        <begin position="419"/>
        <end position="441"/>
    </location>
</feature>
<proteinExistence type="predicted"/>
<organism evidence="7 8">
    <name type="scientific">Micromonospora profundi</name>
    <dbReference type="NCBI Taxonomy" id="1420889"/>
    <lineage>
        <taxon>Bacteria</taxon>
        <taxon>Bacillati</taxon>
        <taxon>Actinomycetota</taxon>
        <taxon>Actinomycetes</taxon>
        <taxon>Micromonosporales</taxon>
        <taxon>Micromonosporaceae</taxon>
        <taxon>Micromonospora</taxon>
    </lineage>
</organism>
<dbReference type="SUPFAM" id="SSF161098">
    <property type="entry name" value="MetI-like"/>
    <property type="match status" value="1"/>
</dbReference>
<dbReference type="KEGG" id="mprn:Q3V37_06095"/>
<dbReference type="RefSeq" id="WP_306273069.1">
    <property type="nucleotide sequence ID" value="NZ_CP130472.1"/>
</dbReference>
<feature type="transmembrane region" description="Helical" evidence="6">
    <location>
        <begin position="98"/>
        <end position="120"/>
    </location>
</feature>
<feature type="region of interest" description="Disordered" evidence="5">
    <location>
        <begin position="1"/>
        <end position="26"/>
    </location>
</feature>
<feature type="transmembrane region" description="Helical" evidence="6">
    <location>
        <begin position="35"/>
        <end position="55"/>
    </location>
</feature>
<feature type="region of interest" description="Disordered" evidence="5">
    <location>
        <begin position="575"/>
        <end position="595"/>
    </location>
</feature>
<dbReference type="EMBL" id="CP130472">
    <property type="protein sequence ID" value="WLS46829.1"/>
    <property type="molecule type" value="Genomic_DNA"/>
</dbReference>
<evidence type="ECO:0000256" key="2">
    <source>
        <dbReference type="ARBA" id="ARBA00022692"/>
    </source>
</evidence>
<feature type="transmembrane region" description="Helical" evidence="6">
    <location>
        <begin position="132"/>
        <end position="153"/>
    </location>
</feature>
<evidence type="ECO:0000256" key="3">
    <source>
        <dbReference type="ARBA" id="ARBA00022989"/>
    </source>
</evidence>
<comment type="subcellular location">
    <subcellularLocation>
        <location evidence="1">Membrane</location>
        <topology evidence="1">Multi-pass membrane protein</topology>
    </subcellularLocation>
</comment>
<accession>A0AAJ6KZF4</accession>
<keyword evidence="3 6" id="KW-1133">Transmembrane helix</keyword>
<keyword evidence="8" id="KW-1185">Reference proteome</keyword>
<feature type="transmembrane region" description="Helical" evidence="6">
    <location>
        <begin position="520"/>
        <end position="541"/>
    </location>
</feature>
<feature type="transmembrane region" description="Helical" evidence="6">
    <location>
        <begin position="453"/>
        <end position="476"/>
    </location>
</feature>
<gene>
    <name evidence="7" type="ORF">Q3V37_06095</name>
</gene>
<evidence type="ECO:0000256" key="6">
    <source>
        <dbReference type="SAM" id="Phobius"/>
    </source>
</evidence>
<feature type="transmembrane region" description="Helical" evidence="6">
    <location>
        <begin position="386"/>
        <end position="407"/>
    </location>
</feature>
<feature type="transmembrane region" description="Helical" evidence="6">
    <location>
        <begin position="301"/>
        <end position="325"/>
    </location>
</feature>
<sequence length="595" mass="62475">MSTAPMSASGPQARVAVPPPRPPSGGVRLSRTAQIVTGLALIVPAAVALLWSYVIPSISTIVDSFGPVRLVPNRRGQTSEGGLENYREIVASGFLGDLAYALLLALIPLLLALIVAPALALAAERAGRVPRLVTRALLAVPLAAYAPLAVGTARTMEQAGTDPGKTSAISTVALLPAGLVIAIGATVFLAVWCRRPHGRSLPAALAAGGVLALTVVAVTMQSWSLQWPVVAQRGQNRTPLLDVYQQTFVLAQTGVGAAGSAVLLVLLGTLGLLAVALLLLTRTRIAFTGWRDRPAEPTPAVRSRVALGLLVVGLLAFLGVLAYVLTPWLRLLTADVTALPRGVTAGQIQINTWLPPLISTVIGVGLAALAGFAIGGLRPLGRASELLLLPFAPWLFVGVGPLAGAHYLRARDAEQLNTFAALIPPSWLSIPALVVFTLFFRGQRERWEGSGRFISTMLLPALPMVAGAGLLTWLVAAQDWLWPRLVVAQNGLWPAPNFLLYRLRGRFDAEGTAQGDLAQILPLPMLLFFLLAFLALQLLYLDRLVILAGRQEAKPHAGAGPTGAAATGAMPAGVAASALPQTDQNDVTERDPRQS</sequence>
<evidence type="ECO:0000256" key="4">
    <source>
        <dbReference type="ARBA" id="ARBA00023136"/>
    </source>
</evidence>
<protein>
    <submittedName>
        <fullName evidence="7">Sugar ABC transporter permease</fullName>
    </submittedName>
</protein>
<feature type="transmembrane region" description="Helical" evidence="6">
    <location>
        <begin position="173"/>
        <end position="192"/>
    </location>
</feature>
<evidence type="ECO:0000313" key="8">
    <source>
        <dbReference type="Proteomes" id="UP001235874"/>
    </source>
</evidence>
<evidence type="ECO:0000256" key="1">
    <source>
        <dbReference type="ARBA" id="ARBA00004141"/>
    </source>
</evidence>
<feature type="transmembrane region" description="Helical" evidence="6">
    <location>
        <begin position="204"/>
        <end position="223"/>
    </location>
</feature>